<gene>
    <name evidence="1" type="ORF">BV133_1004</name>
    <name evidence="2" type="ORF">BVIRIDIS_31050</name>
</gene>
<organism evidence="2 3">
    <name type="scientific">Blastochloris viridis</name>
    <name type="common">Rhodopseudomonas viridis</name>
    <dbReference type="NCBI Taxonomy" id="1079"/>
    <lineage>
        <taxon>Bacteria</taxon>
        <taxon>Pseudomonadati</taxon>
        <taxon>Pseudomonadota</taxon>
        <taxon>Alphaproteobacteria</taxon>
        <taxon>Hyphomicrobiales</taxon>
        <taxon>Blastochloridaceae</taxon>
        <taxon>Blastochloris</taxon>
    </lineage>
</organism>
<dbReference type="Proteomes" id="UP000065734">
    <property type="component" value="Chromosome I"/>
</dbReference>
<dbReference type="SUPFAM" id="SSF53649">
    <property type="entry name" value="Alkaline phosphatase-like"/>
    <property type="match status" value="1"/>
</dbReference>
<sequence length="425" mass="45838">MVAVVAVTEGLDLGLLATPRGRAACPWLTRHLAAAPWWRLPCGPAPYEPSNLATAFTGRGRGHHGCYSYWRIRGDDGGPPAVLTSGDVRQPWLWVWRELAGLRIAVLNVQLTYPPTPLDGVLLAYLMQQTLRYAYPPGFEHEMRRRGLRYGHDVSVFYRGEPAASFRDRVLAVARYQLETALAVGRGHDLLIVNLTVADRLSHFLWHELAAPGAAEPAVLAGYAFVDRALAALDDLAGTDPLLVLSEIGFGPLVRFESLNRALAAAGFCHDDPNGEAVSPRTRAREAVQGSHGIVLAAPGSDPTLRQEVIGCLLEARAEDGARLVAAALPREEVYDGPALAEAPDIVVIPADPARPPGGDPRWARHVNRHLQTGWHRDDGFVLVRGGRAVADTARPASLESIAPTIAALAGRDAPSWCAPVLAHR</sequence>
<dbReference type="EMBL" id="LN907867">
    <property type="protein sequence ID" value="CUU44059.1"/>
    <property type="molecule type" value="Genomic_DNA"/>
</dbReference>
<dbReference type="AlphaFoldDB" id="A0A0H5B8Q5"/>
<dbReference type="Pfam" id="PF01663">
    <property type="entry name" value="Phosphodiest"/>
    <property type="match status" value="1"/>
</dbReference>
<dbReference type="EMBL" id="AP014854">
    <property type="protein sequence ID" value="BAR98597.1"/>
    <property type="molecule type" value="Genomic_DNA"/>
</dbReference>
<evidence type="ECO:0000313" key="2">
    <source>
        <dbReference type="EMBL" id="CUU44059.1"/>
    </source>
</evidence>
<dbReference type="KEGG" id="bvr:BVIR_338"/>
<evidence type="ECO:0000313" key="3">
    <source>
        <dbReference type="Proteomes" id="UP000065734"/>
    </source>
</evidence>
<protein>
    <submittedName>
        <fullName evidence="2">Type I phosphodiesterase / nucleotide pyrophosphatase</fullName>
    </submittedName>
</protein>
<reference evidence="1" key="1">
    <citation type="journal article" date="2015" name="Genome Announc.">
        <title>Complete Genome Sequence of the Bacteriochlorophyll b-Producing Photosynthetic Bacterium Blastochloris viridis.</title>
        <authorList>
            <person name="Tsukatani Y."/>
            <person name="Hirose Y."/>
            <person name="Harada J."/>
            <person name="Misawa N."/>
            <person name="Mori K."/>
            <person name="Inoue K."/>
            <person name="Tamiaki H."/>
        </authorList>
    </citation>
    <scope>NUCLEOTIDE SEQUENCE [LARGE SCALE GENOMIC DNA]</scope>
    <source>
        <strain evidence="1">DSM 133</strain>
    </source>
</reference>
<dbReference type="Gene3D" id="3.40.720.10">
    <property type="entry name" value="Alkaline Phosphatase, subunit A"/>
    <property type="match status" value="1"/>
</dbReference>
<dbReference type="STRING" id="1079.BVIR_338"/>
<dbReference type="RefSeq" id="WP_055036150.1">
    <property type="nucleotide sequence ID" value="NZ_AP014854.2"/>
</dbReference>
<name>A0A0H5B8Q5_BLAVI</name>
<evidence type="ECO:0000313" key="1">
    <source>
        <dbReference type="EMBL" id="BAR98597.1"/>
    </source>
</evidence>
<dbReference type="InterPro" id="IPR002591">
    <property type="entry name" value="Phosphodiest/P_Trfase"/>
</dbReference>
<dbReference type="InterPro" id="IPR017850">
    <property type="entry name" value="Alkaline_phosphatase_core_sf"/>
</dbReference>
<reference evidence="3" key="3">
    <citation type="journal article" date="2016" name="Genome Announc.">
        <title>Revised genome sequence of the purple photosynthetic bacterium Blastochloris viridis.</title>
        <authorList>
            <person name="Liu L.N."/>
            <person name="Faulkner M."/>
            <person name="Liu X."/>
            <person name="Huang F."/>
            <person name="Darby A.C."/>
            <person name="Hall N."/>
        </authorList>
    </citation>
    <scope>NUCLEOTIDE SEQUENCE [LARGE SCALE GENOMIC DNA]</scope>
    <source>
        <strain evidence="3">ATCC 19567 / DSM 133 / F</strain>
    </source>
</reference>
<proteinExistence type="predicted"/>
<keyword evidence="3" id="KW-1185">Reference proteome</keyword>
<accession>A0A0H5B8Q5</accession>
<reference evidence="2" key="2">
    <citation type="submission" date="2015-11" db="EMBL/GenBank/DDBJ databases">
        <authorList>
            <person name="Zhang Y."/>
            <person name="Guo Z."/>
        </authorList>
    </citation>
    <scope>NUCLEOTIDE SEQUENCE</scope>
    <source>
        <strain evidence="2">1</strain>
    </source>
</reference>